<dbReference type="AlphaFoldDB" id="A0A6A3JXB2"/>
<gene>
    <name evidence="3" type="ORF">PF010_g15456</name>
    <name evidence="2" type="ORF">PF011_g15055</name>
</gene>
<dbReference type="EMBL" id="QXFW01001001">
    <property type="protein sequence ID" value="KAE8998442.1"/>
    <property type="molecule type" value="Genomic_DNA"/>
</dbReference>
<evidence type="ECO:0000313" key="3">
    <source>
        <dbReference type="EMBL" id="KAE9098718.1"/>
    </source>
</evidence>
<dbReference type="Proteomes" id="UP000460718">
    <property type="component" value="Unassembled WGS sequence"/>
</dbReference>
<feature type="chain" id="PRO_5036379895" evidence="1">
    <location>
        <begin position="22"/>
        <end position="126"/>
    </location>
</feature>
<protein>
    <submittedName>
        <fullName evidence="2">Uncharacterized protein</fullName>
    </submittedName>
</protein>
<reference evidence="4 5" key="1">
    <citation type="submission" date="2018-09" db="EMBL/GenBank/DDBJ databases">
        <title>Genomic investigation of the strawberry pathogen Phytophthora fragariae indicates pathogenicity is determined by transcriptional variation in three key races.</title>
        <authorList>
            <person name="Adams T.M."/>
            <person name="Armitage A.D."/>
            <person name="Sobczyk M.K."/>
            <person name="Bates H.J."/>
            <person name="Dunwell J.M."/>
            <person name="Nellist C.F."/>
            <person name="Harrison R.J."/>
        </authorList>
    </citation>
    <scope>NUCLEOTIDE SEQUENCE [LARGE SCALE GENOMIC DNA]</scope>
    <source>
        <strain evidence="3 5">ONT-3</strain>
        <strain evidence="2 4">SCRP245</strain>
    </source>
</reference>
<organism evidence="2 4">
    <name type="scientific">Phytophthora fragariae</name>
    <dbReference type="NCBI Taxonomy" id="53985"/>
    <lineage>
        <taxon>Eukaryota</taxon>
        <taxon>Sar</taxon>
        <taxon>Stramenopiles</taxon>
        <taxon>Oomycota</taxon>
        <taxon>Peronosporomycetes</taxon>
        <taxon>Peronosporales</taxon>
        <taxon>Peronosporaceae</taxon>
        <taxon>Phytophthora</taxon>
    </lineage>
</organism>
<evidence type="ECO:0000313" key="5">
    <source>
        <dbReference type="Proteomes" id="UP000488956"/>
    </source>
</evidence>
<proteinExistence type="predicted"/>
<evidence type="ECO:0000256" key="1">
    <source>
        <dbReference type="SAM" id="SignalP"/>
    </source>
</evidence>
<sequence>MAGWAQFRIVAVIAIHDFLAGMQELASVVQPRVANTRTIGGTTASNNLRSWTRNDLDTSVESSGSCVPCTRVLRSLQVQRIVGLLSKYASQDSSTPIASNFWTAARYSGEYSHGSSGNPRKAPHVT</sequence>
<name>A0A6A3JXB2_9STRA</name>
<keyword evidence="1" id="KW-0732">Signal</keyword>
<comment type="caution">
    <text evidence="2">The sequence shown here is derived from an EMBL/GenBank/DDBJ whole genome shotgun (WGS) entry which is preliminary data.</text>
</comment>
<dbReference type="Proteomes" id="UP000488956">
    <property type="component" value="Unassembled WGS sequence"/>
</dbReference>
<dbReference type="EMBL" id="QXFX01001010">
    <property type="protein sequence ID" value="KAE9098718.1"/>
    <property type="molecule type" value="Genomic_DNA"/>
</dbReference>
<feature type="signal peptide" evidence="1">
    <location>
        <begin position="1"/>
        <end position="21"/>
    </location>
</feature>
<evidence type="ECO:0000313" key="2">
    <source>
        <dbReference type="EMBL" id="KAE8998442.1"/>
    </source>
</evidence>
<accession>A0A6A3JXB2</accession>
<evidence type="ECO:0000313" key="4">
    <source>
        <dbReference type="Proteomes" id="UP000460718"/>
    </source>
</evidence>